<dbReference type="RefSeq" id="WP_035689925.1">
    <property type="nucleotide sequence ID" value="NZ_JPRL01000004.1"/>
</dbReference>
<dbReference type="STRING" id="362418.IW19_23420"/>
<protein>
    <recommendedName>
        <fullName evidence="4">Sugar-binding protein</fullName>
    </recommendedName>
</protein>
<comment type="caution">
    <text evidence="2">The sequence shown here is derived from an EMBL/GenBank/DDBJ whole genome shotgun (WGS) entry which is preliminary data.</text>
</comment>
<dbReference type="EMBL" id="JPRL01000004">
    <property type="protein sequence ID" value="KFF02620.1"/>
    <property type="molecule type" value="Genomic_DNA"/>
</dbReference>
<dbReference type="Proteomes" id="UP000028715">
    <property type="component" value="Unassembled WGS sequence"/>
</dbReference>
<dbReference type="OrthoDB" id="9814627at2"/>
<accession>A0A085ZDV6</accession>
<evidence type="ECO:0008006" key="4">
    <source>
        <dbReference type="Google" id="ProtNLM"/>
    </source>
</evidence>
<keyword evidence="1" id="KW-0732">Signal</keyword>
<organism evidence="2 3">
    <name type="scientific">Flavobacterium reichenbachii</name>
    <dbReference type="NCBI Taxonomy" id="362418"/>
    <lineage>
        <taxon>Bacteria</taxon>
        <taxon>Pseudomonadati</taxon>
        <taxon>Bacteroidota</taxon>
        <taxon>Flavobacteriia</taxon>
        <taxon>Flavobacteriales</taxon>
        <taxon>Flavobacteriaceae</taxon>
        <taxon>Flavobacterium</taxon>
    </lineage>
</organism>
<sequence length="1097" mass="122612">MKNKISLFIHFALSFVYCNAQDLPNIIPPSPNAASLGNYGEVPVGLFTGTPQISIPLYDFKTGKINVPISLSYSSNGIRVDEMASDVGLGWVLNSGGVITRTIMDDGDENITPAVPNFSNYNEETLAYLRNATNPNDGFDTMADLYSFNFNGFSGTFYLDENKNPVLTKPSPIKIVNTPFGTYAFKITDPNGVIYWFGDADSTEKTMCRSKLAGHNTWTGEEASSWYLSKIENPNSGDVVTFNYEDSNYSYDAGLSQTVTRGPSSGGSYAGQNLVITESRVLGVSLSSITSNSGKISFIYSVRDNISNTKKVESVEIEDFVGNKIKKFVLGYDIITSSLVNEYKNPHIPYELQYGQRLFLSSITEVNNGKSNPPYKFAYYDYDKIPPRFSYVQDYWGYFNGAVGNSYLVSNDDYFFVGNTFSPSVLKNLFSNVGGNKKPSGLYSKNGLLKIITYPTGGYNELTYEPHSYYGTRLNYGNKKGYTISISNTDIQHARSETVTTEKIPYDQERTPLYFSAGTTTCWEEDSWPSDLIRATLTAEVADEGSDVFKIPAANEGFYSISVNGNFIYDISSSLPSGLTGQRYINLKKGKRYRFKVSVPFECVRGDFSTSFYEQAPITENINTEVGGQRLARIKAVANDGKQEIKDYYYGTLSCLTCSSGIVEAPIPSITLKTFHDFSGSSFSGDSNYSFKVSDILSLSSSTLYSLYTKQNSHIGYTSVIESIGENFGAGGISHKFIIAPVENAVRLQGYYVPGTPLSTTFNTGDEIETQYFLKNEGAYTTTKKISNYYAVNPVLNKERYGYNINQRDMFSGGTWTYEDKIRGYDITKYTMRSRWYYLKMTTEEIYDLNGSNPVITTNNYNYNNQTHLQLSSQTTINSKGETFETKYFYPTDIEVSGLPFVSEMITKNMIGIPLRTQKYNGVAKLSEQVSVYDKSSATSNLLLPRYVYSNKGADEINVNLDKKITYDQYDDKGNIVQYSLENGMPVSIIWGYNKTQPIAKVENASYSEITSYVQNLQSLSDTGTEINLISALNTMRNDLVNAMITTYTHIPLVGISTITDPKGDKITYTYDSLGRLEFVKDKDQNILSENQYNYKQ</sequence>
<evidence type="ECO:0000256" key="1">
    <source>
        <dbReference type="SAM" id="SignalP"/>
    </source>
</evidence>
<keyword evidence="3" id="KW-1185">Reference proteome</keyword>
<evidence type="ECO:0000313" key="3">
    <source>
        <dbReference type="Proteomes" id="UP000028715"/>
    </source>
</evidence>
<gene>
    <name evidence="2" type="ORF">IW19_23420</name>
</gene>
<proteinExistence type="predicted"/>
<evidence type="ECO:0000313" key="2">
    <source>
        <dbReference type="EMBL" id="KFF02620.1"/>
    </source>
</evidence>
<feature type="signal peptide" evidence="1">
    <location>
        <begin position="1"/>
        <end position="20"/>
    </location>
</feature>
<reference evidence="2 3" key="1">
    <citation type="submission" date="2014-07" db="EMBL/GenBank/DDBJ databases">
        <title>Genome of Flavobacterium reichenbachii LMG 25512.</title>
        <authorList>
            <person name="Stropko S.J."/>
            <person name="Pipes S.E."/>
            <person name="Newman J.D."/>
        </authorList>
    </citation>
    <scope>NUCLEOTIDE SEQUENCE [LARGE SCALE GENOMIC DNA]</scope>
    <source>
        <strain evidence="2 3">LMG 25512</strain>
    </source>
</reference>
<name>A0A085ZDV6_9FLAO</name>
<dbReference type="eggNOG" id="COG3209">
    <property type="taxonomic scope" value="Bacteria"/>
</dbReference>
<feature type="chain" id="PRO_5001800833" description="Sugar-binding protein" evidence="1">
    <location>
        <begin position="21"/>
        <end position="1097"/>
    </location>
</feature>
<dbReference type="AlphaFoldDB" id="A0A085ZDV6"/>